<feature type="domain" description="Polymerase beta nucleotidyltransferase" evidence="1">
    <location>
        <begin position="11"/>
        <end position="65"/>
    </location>
</feature>
<protein>
    <recommendedName>
        <fullName evidence="1">Polymerase beta nucleotidyltransferase domain-containing protein</fullName>
    </recommendedName>
</protein>
<comment type="caution">
    <text evidence="2">The sequence shown here is derived from an EMBL/GenBank/DDBJ whole genome shotgun (WGS) entry which is preliminary data.</text>
</comment>
<dbReference type="AlphaFoldDB" id="A0A0J1LCG4"/>
<dbReference type="EMBL" id="LDPH01000008">
    <property type="protein sequence ID" value="KLV26630.1"/>
    <property type="molecule type" value="Genomic_DNA"/>
</dbReference>
<dbReference type="PATRIC" id="fig|1397.4.peg.5541"/>
<dbReference type="Pfam" id="PF18765">
    <property type="entry name" value="Polbeta"/>
    <property type="match status" value="1"/>
</dbReference>
<dbReference type="SUPFAM" id="SSF81301">
    <property type="entry name" value="Nucleotidyltransferase"/>
    <property type="match status" value="1"/>
</dbReference>
<dbReference type="Proteomes" id="UP000036045">
    <property type="component" value="Unassembled WGS sequence"/>
</dbReference>
<dbReference type="InterPro" id="IPR043519">
    <property type="entry name" value="NT_sf"/>
</dbReference>
<organism evidence="2 3">
    <name type="scientific">Niallia circulans</name>
    <name type="common">Bacillus circulans</name>
    <dbReference type="NCBI Taxonomy" id="1397"/>
    <lineage>
        <taxon>Bacteria</taxon>
        <taxon>Bacillati</taxon>
        <taxon>Bacillota</taxon>
        <taxon>Bacilli</taxon>
        <taxon>Bacillales</taxon>
        <taxon>Bacillaceae</taxon>
        <taxon>Niallia</taxon>
    </lineage>
</organism>
<name>A0A0J1LCG4_NIACI</name>
<reference evidence="2 3" key="1">
    <citation type="submission" date="2015-05" db="EMBL/GenBank/DDBJ databases">
        <title>Whole genome sequence and identification of bacterial endophytes from Costus igneus.</title>
        <authorList>
            <person name="Lee Y.P."/>
            <person name="Gan H.M."/>
            <person name="Eng W."/>
            <person name="Wheatley M.S."/>
            <person name="Caraballo A."/>
            <person name="Polter S."/>
            <person name="Savka M.A."/>
            <person name="Hudson A.O."/>
        </authorList>
    </citation>
    <scope>NUCLEOTIDE SEQUENCE [LARGE SCALE GENOMIC DNA]</scope>
    <source>
        <strain evidence="2 3">RIT379</strain>
    </source>
</reference>
<dbReference type="RefSeq" id="WP_047942128.1">
    <property type="nucleotide sequence ID" value="NZ_LDPH01000008.1"/>
</dbReference>
<accession>A0A0J1LCG4</accession>
<dbReference type="Gene3D" id="3.30.460.10">
    <property type="entry name" value="Beta Polymerase, domain 2"/>
    <property type="match status" value="1"/>
</dbReference>
<sequence length="264" mass="30713">MYKHHQDSINNFINIYKDNLEIIAAILGGSIAKGKERIDSDVDIMLIVSDEKYEELTKQNRLSEVITDNCTYEKGYFDIKYFTKDYLIQASKVGSEPTRNAFVGAQCIFTHDSEIVELIKKIPIYPVWEKEEKIISFYSALMLNNFYFWEQAIITNNVYLKTRAATDIVLFGSRMLLAYNEKLFPCQKGLISTLSELDQKPQDIANKANLFLQKLDEDTKNDFVFSILNFCDWNVSNDTAAILSRSIDDNELWWYKNRPVLAEW</sequence>
<evidence type="ECO:0000313" key="2">
    <source>
        <dbReference type="EMBL" id="KLV26630.1"/>
    </source>
</evidence>
<dbReference type="OrthoDB" id="192359at2"/>
<keyword evidence="3" id="KW-1185">Reference proteome</keyword>
<dbReference type="CDD" id="cd05403">
    <property type="entry name" value="NT_KNTase_like"/>
    <property type="match status" value="1"/>
</dbReference>
<evidence type="ECO:0000259" key="1">
    <source>
        <dbReference type="Pfam" id="PF18765"/>
    </source>
</evidence>
<evidence type="ECO:0000313" key="3">
    <source>
        <dbReference type="Proteomes" id="UP000036045"/>
    </source>
</evidence>
<dbReference type="InterPro" id="IPR041633">
    <property type="entry name" value="Polbeta"/>
</dbReference>
<proteinExistence type="predicted"/>
<gene>
    <name evidence="2" type="ORF">ABW02_11110</name>
</gene>